<dbReference type="InterPro" id="IPR018461">
    <property type="entry name" value="Na/H_Antiport_NhaC-like_C"/>
</dbReference>
<comment type="subcellular location">
    <subcellularLocation>
        <location evidence="1">Cell membrane</location>
        <topology evidence="1">Multi-pass membrane protein</topology>
    </subcellularLocation>
</comment>
<evidence type="ECO:0000256" key="2">
    <source>
        <dbReference type="ARBA" id="ARBA00022448"/>
    </source>
</evidence>
<keyword evidence="7 9" id="KW-0472">Membrane</keyword>
<name>A0A401XIU9_9FLAO</name>
<dbReference type="AlphaFoldDB" id="A0A401XIU9"/>
<keyword evidence="6 9" id="KW-1133">Transmembrane helix</keyword>
<evidence type="ECO:0000256" key="4">
    <source>
        <dbReference type="ARBA" id="ARBA00022475"/>
    </source>
</evidence>
<dbReference type="Proteomes" id="UP000286715">
    <property type="component" value="Unassembled WGS sequence"/>
</dbReference>
<dbReference type="GO" id="GO:0005886">
    <property type="term" value="C:plasma membrane"/>
    <property type="evidence" value="ECO:0007669"/>
    <property type="project" value="UniProtKB-SubCell"/>
</dbReference>
<feature type="transmembrane region" description="Helical" evidence="9">
    <location>
        <begin position="315"/>
        <end position="337"/>
    </location>
</feature>
<feature type="domain" description="Na+/H+ antiporter NhaC-like C-terminal" evidence="10">
    <location>
        <begin position="148"/>
        <end position="445"/>
    </location>
</feature>
<keyword evidence="4" id="KW-1003">Cell membrane</keyword>
<proteinExistence type="inferred from homology"/>
<evidence type="ECO:0000256" key="8">
    <source>
        <dbReference type="ARBA" id="ARBA00038435"/>
    </source>
</evidence>
<evidence type="ECO:0000313" key="11">
    <source>
        <dbReference type="EMBL" id="GCD76894.1"/>
    </source>
</evidence>
<keyword evidence="3" id="KW-0050">Antiport</keyword>
<dbReference type="NCBIfam" id="TIGR00931">
    <property type="entry name" value="antiport_nhaC"/>
    <property type="match status" value="1"/>
</dbReference>
<evidence type="ECO:0000256" key="6">
    <source>
        <dbReference type="ARBA" id="ARBA00022989"/>
    </source>
</evidence>
<dbReference type="PANTHER" id="PTHR33451:SF3">
    <property type="entry name" value="MALATE-2H(+)_NA(+)-LACTATE ANTIPORTER"/>
    <property type="match status" value="1"/>
</dbReference>
<keyword evidence="12" id="KW-1185">Reference proteome</keyword>
<feature type="transmembrane region" description="Helical" evidence="9">
    <location>
        <begin position="429"/>
        <end position="449"/>
    </location>
</feature>
<feature type="transmembrane region" description="Helical" evidence="9">
    <location>
        <begin position="179"/>
        <end position="201"/>
    </location>
</feature>
<evidence type="ECO:0000259" key="10">
    <source>
        <dbReference type="Pfam" id="PF03553"/>
    </source>
</evidence>
<dbReference type="GO" id="GO:0015297">
    <property type="term" value="F:antiporter activity"/>
    <property type="evidence" value="ECO:0007669"/>
    <property type="project" value="UniProtKB-KW"/>
</dbReference>
<dbReference type="PANTHER" id="PTHR33451">
    <property type="entry name" value="MALATE-2H(+)/NA(+)-LACTATE ANTIPORTER"/>
    <property type="match status" value="1"/>
</dbReference>
<keyword evidence="2" id="KW-0813">Transport</keyword>
<accession>A0A401XIU9</accession>
<reference evidence="11 12" key="1">
    <citation type="submission" date="2018-11" db="EMBL/GenBank/DDBJ databases">
        <title>Schleiferia aggregans sp. nov., a moderately thermophilic heterotrophic bacterium isolated from microbial mats at a terrestrial hot spring.</title>
        <authorList>
            <person name="Iino T."/>
            <person name="Ohkuma M."/>
            <person name="Haruta S."/>
        </authorList>
    </citation>
    <scope>NUCLEOTIDE SEQUENCE [LARGE SCALE GENOMIC DNA]</scope>
    <source>
        <strain evidence="11 12">LA</strain>
    </source>
</reference>
<feature type="transmembrane region" description="Helical" evidence="9">
    <location>
        <begin position="98"/>
        <end position="118"/>
    </location>
</feature>
<comment type="similarity">
    <text evidence="8">Belongs to the NhaC Na(+)/H(+) (TC 2.A.35) antiporter family.</text>
</comment>
<gene>
    <name evidence="11" type="ORF">JCM31826_03760</name>
</gene>
<evidence type="ECO:0000256" key="5">
    <source>
        <dbReference type="ARBA" id="ARBA00022692"/>
    </source>
</evidence>
<comment type="caution">
    <text evidence="11">The sequence shown here is derived from an EMBL/GenBank/DDBJ whole genome shotgun (WGS) entry which is preliminary data.</text>
</comment>
<evidence type="ECO:0000313" key="12">
    <source>
        <dbReference type="Proteomes" id="UP000286715"/>
    </source>
</evidence>
<keyword evidence="5 9" id="KW-0812">Transmembrane</keyword>
<dbReference type="Pfam" id="PF03553">
    <property type="entry name" value="Na_H_antiporter"/>
    <property type="match status" value="1"/>
</dbReference>
<dbReference type="InterPro" id="IPR004770">
    <property type="entry name" value="Na/H_antiport_NhaC"/>
</dbReference>
<organism evidence="11 12">
    <name type="scientific">Thermaurantimonas aggregans</name>
    <dbReference type="NCBI Taxonomy" id="2173829"/>
    <lineage>
        <taxon>Bacteria</taxon>
        <taxon>Pseudomonadati</taxon>
        <taxon>Bacteroidota</taxon>
        <taxon>Flavobacteriia</taxon>
        <taxon>Flavobacteriales</taxon>
        <taxon>Schleiferiaceae</taxon>
        <taxon>Thermaurantimonas</taxon>
    </lineage>
</organism>
<sequence length="459" mass="49240">MLIVLLSINVLYVSGDDALSGSNQLILITCTFVTFVLSHFYGVSWPMIMDKIAMNIQQSSAAVFILLLIGSLAAIWTFSGIVPTMIYFGLNLLNPDFFLPLTVLVSSVVSVATGSSWSTTATVGIAMMGIGNSLGINPAITAGAILTGAYFGDKMSPLSDTTNLAPAVAGTDLATHIRYMAITTFPSYGISMLIFIGISLFQNRNAVDMSVSQEMIHTLEATFKISGWTLLVPALVILLIAMRFPSLPAIFVGILGGIIVTLIFQKNHVMHDLNAVDCAKTLIHVLTSKNEIHTGVPALDELLTTGGMSGMLNTVWLIISAMCFGGAMEASGFLGRITDAIMSLARSEFSLFTATVSTTLFVNISASDQYLSLVIPGKMYNKAFKDKGLAPENLSRTLEDSGTVTSVLIPWNTCGAYHSGILGVSTLDYLPFTFFSLISPLMTLLVAGFKYKIRRIINQ</sequence>
<evidence type="ECO:0000256" key="3">
    <source>
        <dbReference type="ARBA" id="ARBA00022449"/>
    </source>
</evidence>
<evidence type="ECO:0000256" key="9">
    <source>
        <dbReference type="SAM" id="Phobius"/>
    </source>
</evidence>
<feature type="transmembrane region" description="Helical" evidence="9">
    <location>
        <begin position="61"/>
        <end position="86"/>
    </location>
</feature>
<dbReference type="EMBL" id="BHZE01000002">
    <property type="protein sequence ID" value="GCD76894.1"/>
    <property type="molecule type" value="Genomic_DNA"/>
</dbReference>
<evidence type="ECO:0000256" key="7">
    <source>
        <dbReference type="ARBA" id="ARBA00023136"/>
    </source>
</evidence>
<feature type="transmembrane region" description="Helical" evidence="9">
    <location>
        <begin position="247"/>
        <end position="264"/>
    </location>
</feature>
<dbReference type="InterPro" id="IPR052180">
    <property type="entry name" value="NhaC_Na-H+_Antiporter"/>
</dbReference>
<feature type="transmembrane region" description="Helical" evidence="9">
    <location>
        <begin position="221"/>
        <end position="240"/>
    </location>
</feature>
<feature type="transmembrane region" description="Helical" evidence="9">
    <location>
        <begin position="25"/>
        <end position="49"/>
    </location>
</feature>
<protein>
    <submittedName>
        <fullName evidence="11">Sodium:proton antiporter</fullName>
    </submittedName>
</protein>
<evidence type="ECO:0000256" key="1">
    <source>
        <dbReference type="ARBA" id="ARBA00004651"/>
    </source>
</evidence>